<dbReference type="GO" id="GO:0016787">
    <property type="term" value="F:hydrolase activity"/>
    <property type="evidence" value="ECO:0007669"/>
    <property type="project" value="UniProtKB-KW"/>
</dbReference>
<dbReference type="InterPro" id="IPR011042">
    <property type="entry name" value="6-blade_b-propeller_TolB-like"/>
</dbReference>
<dbReference type="EC" id="3.1.1.99" evidence="3"/>
<dbReference type="Pfam" id="PF08450">
    <property type="entry name" value="SGL"/>
    <property type="match status" value="1"/>
</dbReference>
<accession>A0ABU7K8Z1</accession>
<evidence type="ECO:0000256" key="1">
    <source>
        <dbReference type="ARBA" id="ARBA00008853"/>
    </source>
</evidence>
<feature type="domain" description="SMP-30/Gluconolactonase/LRE-like region" evidence="2">
    <location>
        <begin position="15"/>
        <end position="260"/>
    </location>
</feature>
<dbReference type="Proteomes" id="UP001356095">
    <property type="component" value="Unassembled WGS sequence"/>
</dbReference>
<dbReference type="InterPro" id="IPR005511">
    <property type="entry name" value="SMP-30"/>
</dbReference>
<comment type="caution">
    <text evidence="3">The sequence shown here is derived from an EMBL/GenBank/DDBJ whole genome shotgun (WGS) entry which is preliminary data.</text>
</comment>
<dbReference type="PANTHER" id="PTHR10907:SF47">
    <property type="entry name" value="REGUCALCIN"/>
    <property type="match status" value="1"/>
</dbReference>
<evidence type="ECO:0000259" key="2">
    <source>
        <dbReference type="Pfam" id="PF08450"/>
    </source>
</evidence>
<keyword evidence="3" id="KW-0378">Hydrolase</keyword>
<dbReference type="InterPro" id="IPR013658">
    <property type="entry name" value="SGL"/>
</dbReference>
<name>A0ABU7K8Z1_9ACTN</name>
<sequence>MEPAIRIWSDDRFELGEGARWVGGDLLMVDILRGRLLRLDPRGPGPAHELASLDVPLGAVAPVRHRDGALVAAAGTGVALLTVTGGGAAAVEWLGRPEDGAATPMRMNDGCCDPRGRFWAGSMAYDNTPGAGSLYRADPDGGVTRVLDGYTVPNGPAFAPDGSVMYLADSAQGRIDAYALDAEGMPGERTVLARVDGGSPDGMQVDAEGHLWVAVWGAGCVHRYAPDGTLDRVVDVPAAQPTSVCVVGEREPTLMITSATVGLTHPGPGDGAVFALPVDVPAAPATPFG</sequence>
<dbReference type="PRINTS" id="PR01790">
    <property type="entry name" value="SMP30FAMILY"/>
</dbReference>
<gene>
    <name evidence="3" type="ORF">Q8791_12505</name>
</gene>
<dbReference type="SUPFAM" id="SSF63829">
    <property type="entry name" value="Calcium-dependent phosphotriesterase"/>
    <property type="match status" value="1"/>
</dbReference>
<protein>
    <submittedName>
        <fullName evidence="3">SMP-30/gluconolactonase/LRE family protein</fullName>
        <ecNumber evidence="3">3.1.1.99</ecNumber>
    </submittedName>
</protein>
<organism evidence="3 4">
    <name type="scientific">Nocardiopsis codii</name>
    <dbReference type="NCBI Taxonomy" id="3065942"/>
    <lineage>
        <taxon>Bacteria</taxon>
        <taxon>Bacillati</taxon>
        <taxon>Actinomycetota</taxon>
        <taxon>Actinomycetes</taxon>
        <taxon>Streptosporangiales</taxon>
        <taxon>Nocardiopsidaceae</taxon>
        <taxon>Nocardiopsis</taxon>
    </lineage>
</organism>
<reference evidence="3 4" key="1">
    <citation type="submission" date="2023-08" db="EMBL/GenBank/DDBJ databases">
        <authorList>
            <person name="Girao M."/>
            <person name="Carvalho M.F."/>
        </authorList>
    </citation>
    <scope>NUCLEOTIDE SEQUENCE [LARGE SCALE GENOMIC DNA]</scope>
    <source>
        <strain evidence="3 4">CT-R113</strain>
    </source>
</reference>
<dbReference type="EMBL" id="JAUZMY010000010">
    <property type="protein sequence ID" value="MEE2038037.1"/>
    <property type="molecule type" value="Genomic_DNA"/>
</dbReference>
<dbReference type="PANTHER" id="PTHR10907">
    <property type="entry name" value="REGUCALCIN"/>
    <property type="match status" value="1"/>
</dbReference>
<proteinExistence type="inferred from homology"/>
<keyword evidence="4" id="KW-1185">Reference proteome</keyword>
<evidence type="ECO:0000313" key="3">
    <source>
        <dbReference type="EMBL" id="MEE2038037.1"/>
    </source>
</evidence>
<comment type="similarity">
    <text evidence="1">Belongs to the SMP-30/CGR1 family.</text>
</comment>
<dbReference type="RefSeq" id="WP_330091827.1">
    <property type="nucleotide sequence ID" value="NZ_JAUZMY010000010.1"/>
</dbReference>
<dbReference type="Gene3D" id="2.120.10.30">
    <property type="entry name" value="TolB, C-terminal domain"/>
    <property type="match status" value="1"/>
</dbReference>
<evidence type="ECO:0000313" key="4">
    <source>
        <dbReference type="Proteomes" id="UP001356095"/>
    </source>
</evidence>